<feature type="domain" description="FAM13A-like" evidence="1">
    <location>
        <begin position="197"/>
        <end position="242"/>
    </location>
</feature>
<evidence type="ECO:0000313" key="2">
    <source>
        <dbReference type="EMBL" id="KAF0743406.1"/>
    </source>
</evidence>
<evidence type="ECO:0000259" key="1">
    <source>
        <dbReference type="Pfam" id="PF26116"/>
    </source>
</evidence>
<comment type="caution">
    <text evidence="2">The sequence shown here is derived from an EMBL/GenBank/DDBJ whole genome shotgun (WGS) entry which is preliminary data.</text>
</comment>
<sequence length="262" mass="29682">MSAIDLGPPHLKLLALTVAVVDSQHGVEKLKSALHAIPLLQRSRILLVLQALYDIWTKAKASLSEAADRFAPLLFRDHRFDFSPAQTQAATRSLALALQHASFLSCEQSDLALVDQLVDATVRAVLFESPKITNQTNVAPKPSNLSEVPVTRIQALARGWLCRRWLGITVLYDTEQMSGRSRIGYLALTKQVLNWSVEKVADEKREVKCRLREFDAAFELKHGRRPQPKEKESMRKLYQVYHFLNLILDYQRTLTDRGPVTE</sequence>
<reference evidence="2 3" key="1">
    <citation type="submission" date="2019-07" db="EMBL/GenBank/DDBJ databases">
        <title>Genomics analysis of Aphanomyces spp. identifies a new class of oomycete effector associated with host adaptation.</title>
        <authorList>
            <person name="Gaulin E."/>
        </authorList>
    </citation>
    <scope>NUCLEOTIDE SEQUENCE [LARGE SCALE GENOMIC DNA]</scope>
    <source>
        <strain evidence="2 3">ATCC 201684</strain>
    </source>
</reference>
<name>A0A6G0XSS0_9STRA</name>
<protein>
    <recommendedName>
        <fullName evidence="1">FAM13A-like domain-containing protein</fullName>
    </recommendedName>
</protein>
<accession>A0A6G0XSS0</accession>
<dbReference type="PROSITE" id="PS50096">
    <property type="entry name" value="IQ"/>
    <property type="match status" value="1"/>
</dbReference>
<proteinExistence type="predicted"/>
<gene>
    <name evidence="2" type="ORF">Ae201684_001879</name>
</gene>
<organism evidence="2 3">
    <name type="scientific">Aphanomyces euteiches</name>
    <dbReference type="NCBI Taxonomy" id="100861"/>
    <lineage>
        <taxon>Eukaryota</taxon>
        <taxon>Sar</taxon>
        <taxon>Stramenopiles</taxon>
        <taxon>Oomycota</taxon>
        <taxon>Saprolegniomycetes</taxon>
        <taxon>Saprolegniales</taxon>
        <taxon>Verrucalvaceae</taxon>
        <taxon>Aphanomyces</taxon>
    </lineage>
</organism>
<dbReference type="Pfam" id="PF26116">
    <property type="entry name" value="FAM13A"/>
    <property type="match status" value="1"/>
</dbReference>
<dbReference type="InterPro" id="IPR059029">
    <property type="entry name" value="FAM13A_dom"/>
</dbReference>
<dbReference type="VEuPathDB" id="FungiDB:AeMF1_011691"/>
<dbReference type="AlphaFoldDB" id="A0A6G0XSS0"/>
<evidence type="ECO:0000313" key="3">
    <source>
        <dbReference type="Proteomes" id="UP000481153"/>
    </source>
</evidence>
<keyword evidence="3" id="KW-1185">Reference proteome</keyword>
<dbReference type="Proteomes" id="UP000481153">
    <property type="component" value="Unassembled WGS sequence"/>
</dbReference>
<dbReference type="EMBL" id="VJMJ01000017">
    <property type="protein sequence ID" value="KAF0743406.1"/>
    <property type="molecule type" value="Genomic_DNA"/>
</dbReference>